<evidence type="ECO:0000313" key="8">
    <source>
        <dbReference type="Proteomes" id="UP000003490"/>
    </source>
</evidence>
<dbReference type="InterPro" id="IPR002052">
    <property type="entry name" value="DNA_methylase_N6_adenine_CS"/>
</dbReference>
<comment type="catalytic activity">
    <reaction evidence="5">
        <text>L-glutaminyl-[peptide chain release factor] + S-adenosyl-L-methionine = N(5)-methyl-L-glutaminyl-[peptide chain release factor] + S-adenosyl-L-homocysteine + H(+)</text>
        <dbReference type="Rhea" id="RHEA:42896"/>
        <dbReference type="Rhea" id="RHEA-COMP:10271"/>
        <dbReference type="Rhea" id="RHEA-COMP:10272"/>
        <dbReference type="ChEBI" id="CHEBI:15378"/>
        <dbReference type="ChEBI" id="CHEBI:30011"/>
        <dbReference type="ChEBI" id="CHEBI:57856"/>
        <dbReference type="ChEBI" id="CHEBI:59789"/>
        <dbReference type="ChEBI" id="CHEBI:61891"/>
        <dbReference type="EC" id="2.1.1.297"/>
    </reaction>
</comment>
<organism evidence="7 8">
    <name type="scientific">[Clostridium] leptum DSM 753</name>
    <dbReference type="NCBI Taxonomy" id="428125"/>
    <lineage>
        <taxon>Bacteria</taxon>
        <taxon>Bacillati</taxon>
        <taxon>Bacillota</taxon>
        <taxon>Clostridia</taxon>
        <taxon>Eubacteriales</taxon>
        <taxon>Oscillospiraceae</taxon>
        <taxon>Oscillospiraceae incertae sedis</taxon>
    </lineage>
</organism>
<reference evidence="7 8" key="1">
    <citation type="submission" date="2007-08" db="EMBL/GenBank/DDBJ databases">
        <title>Draft genome sequence of Clostridium leptum (DSM 753).</title>
        <authorList>
            <person name="Sudarsanam P."/>
            <person name="Ley R."/>
            <person name="Guruge J."/>
            <person name="Turnbaugh P.J."/>
            <person name="Mahowald M."/>
            <person name="Liep D."/>
            <person name="Gordon J."/>
        </authorList>
    </citation>
    <scope>NUCLEOTIDE SEQUENCE [LARGE SCALE GENOMIC DNA]</scope>
    <source>
        <strain evidence="7 8">DSM 753</strain>
    </source>
</reference>
<name>A7VTT8_9FIRM</name>
<evidence type="ECO:0000256" key="1">
    <source>
        <dbReference type="ARBA" id="ARBA00012771"/>
    </source>
</evidence>
<keyword evidence="3 7" id="KW-0808">Transferase</keyword>
<dbReference type="PROSITE" id="PS00092">
    <property type="entry name" value="N6_MTASE"/>
    <property type="match status" value="1"/>
</dbReference>
<dbReference type="InterPro" id="IPR050320">
    <property type="entry name" value="N5-glutamine_MTase"/>
</dbReference>
<dbReference type="Pfam" id="PF05175">
    <property type="entry name" value="MTS"/>
    <property type="match status" value="1"/>
</dbReference>
<evidence type="ECO:0000256" key="2">
    <source>
        <dbReference type="ARBA" id="ARBA00022603"/>
    </source>
</evidence>
<dbReference type="GO" id="GO:0003676">
    <property type="term" value="F:nucleic acid binding"/>
    <property type="evidence" value="ECO:0007669"/>
    <property type="project" value="InterPro"/>
</dbReference>
<comment type="caution">
    <text evidence="7">The sequence shown here is derived from an EMBL/GenBank/DDBJ whole genome shotgun (WGS) entry which is preliminary data.</text>
</comment>
<dbReference type="PANTHER" id="PTHR18895:SF74">
    <property type="entry name" value="MTRF1L RELEASE FACTOR GLUTAMINE METHYLTRANSFERASE"/>
    <property type="match status" value="1"/>
</dbReference>
<dbReference type="GO" id="GO:0032259">
    <property type="term" value="P:methylation"/>
    <property type="evidence" value="ECO:0007669"/>
    <property type="project" value="UniProtKB-KW"/>
</dbReference>
<dbReference type="OrthoDB" id="9800643at2"/>
<accession>A7VTT8</accession>
<dbReference type="CDD" id="cd02440">
    <property type="entry name" value="AdoMet_MTases"/>
    <property type="match status" value="1"/>
</dbReference>
<keyword evidence="4" id="KW-0949">S-adenosyl-L-methionine</keyword>
<evidence type="ECO:0000256" key="5">
    <source>
        <dbReference type="ARBA" id="ARBA00048391"/>
    </source>
</evidence>
<dbReference type="SUPFAM" id="SSF53335">
    <property type="entry name" value="S-adenosyl-L-methionine-dependent methyltransferases"/>
    <property type="match status" value="1"/>
</dbReference>
<evidence type="ECO:0000256" key="3">
    <source>
        <dbReference type="ARBA" id="ARBA00022679"/>
    </source>
</evidence>
<dbReference type="EC" id="2.1.1.297" evidence="1"/>
<evidence type="ECO:0000313" key="7">
    <source>
        <dbReference type="EMBL" id="EDO61584.1"/>
    </source>
</evidence>
<protein>
    <recommendedName>
        <fullName evidence="1">peptide chain release factor N(5)-glutamine methyltransferase</fullName>
        <ecNumber evidence="1">2.1.1.297</ecNumber>
    </recommendedName>
</protein>
<dbReference type="eggNOG" id="COG2890">
    <property type="taxonomic scope" value="Bacteria"/>
</dbReference>
<evidence type="ECO:0000256" key="4">
    <source>
        <dbReference type="ARBA" id="ARBA00022691"/>
    </source>
</evidence>
<dbReference type="InterPro" id="IPR029063">
    <property type="entry name" value="SAM-dependent_MTases_sf"/>
</dbReference>
<dbReference type="HOGENOM" id="CLU_018398_4_0_9"/>
<reference evidence="7 8" key="2">
    <citation type="submission" date="2007-08" db="EMBL/GenBank/DDBJ databases">
        <authorList>
            <person name="Fulton L."/>
            <person name="Clifton S."/>
            <person name="Fulton B."/>
            <person name="Xu J."/>
            <person name="Minx P."/>
            <person name="Pepin K.H."/>
            <person name="Johnson M."/>
            <person name="Thiruvilangam P."/>
            <person name="Bhonagiri V."/>
            <person name="Nash W.E."/>
            <person name="Wang C."/>
            <person name="Mardis E.R."/>
            <person name="Wilson R.K."/>
        </authorList>
    </citation>
    <scope>NUCLEOTIDE SEQUENCE [LARGE SCALE GENOMIC DNA]</scope>
    <source>
        <strain evidence="7 8">DSM 753</strain>
    </source>
</reference>
<dbReference type="AlphaFoldDB" id="A7VTT8"/>
<sequence>MDMELAVGPGVLIPREDTIPLVLETVQRLKNFSAPVILDLCAGTGAVGLGVARELPDAKVICVELSPLALPYLERNLSRYGEGRVRAVKGDVLNGPDGLSLPLVDAVVSNPPYICTGELPGLQKEVRQEPRLALDGGPDGLSFYRAITNNWLGLLKPGGVAAVEIGNGQENAVADLLKTAGVSQITFSQDITGAIRVVIGNKNVCL</sequence>
<dbReference type="Proteomes" id="UP000003490">
    <property type="component" value="Unassembled WGS sequence"/>
</dbReference>
<dbReference type="NCBIfam" id="TIGR00536">
    <property type="entry name" value="hemK_fam"/>
    <property type="match status" value="1"/>
</dbReference>
<keyword evidence="2 7" id="KW-0489">Methyltransferase</keyword>
<gene>
    <name evidence="7" type="ORF">CLOLEP_01981</name>
</gene>
<feature type="domain" description="Methyltransferase small" evidence="6">
    <location>
        <begin position="27"/>
        <end position="113"/>
    </location>
</feature>
<dbReference type="PANTHER" id="PTHR18895">
    <property type="entry name" value="HEMK METHYLTRANSFERASE"/>
    <property type="match status" value="1"/>
</dbReference>
<dbReference type="EMBL" id="ABCB02000018">
    <property type="protein sequence ID" value="EDO61584.1"/>
    <property type="molecule type" value="Genomic_DNA"/>
</dbReference>
<evidence type="ECO:0000259" key="6">
    <source>
        <dbReference type="Pfam" id="PF05175"/>
    </source>
</evidence>
<dbReference type="InterPro" id="IPR004556">
    <property type="entry name" value="HemK-like"/>
</dbReference>
<dbReference type="GO" id="GO:0102559">
    <property type="term" value="F:peptide chain release factor N(5)-glutamine methyltransferase activity"/>
    <property type="evidence" value="ECO:0007669"/>
    <property type="project" value="UniProtKB-EC"/>
</dbReference>
<dbReference type="Gene3D" id="3.40.50.150">
    <property type="entry name" value="Vaccinia Virus protein VP39"/>
    <property type="match status" value="1"/>
</dbReference>
<dbReference type="InterPro" id="IPR007848">
    <property type="entry name" value="Small_mtfrase_dom"/>
</dbReference>
<proteinExistence type="predicted"/>